<comment type="similarity">
    <text evidence="1">Belongs to the ATP-dependent AMP-binding enzyme family.</text>
</comment>
<evidence type="ECO:0000259" key="8">
    <source>
        <dbReference type="Pfam" id="PF13193"/>
    </source>
</evidence>
<gene>
    <name evidence="10" type="primary">acs</name>
    <name evidence="10" type="ORF">EYH37_02755</name>
</gene>
<dbReference type="Pfam" id="PF00501">
    <property type="entry name" value="AMP-binding"/>
    <property type="match status" value="1"/>
</dbReference>
<dbReference type="Pfam" id="PF13193">
    <property type="entry name" value="AMP-binding_C"/>
    <property type="match status" value="1"/>
</dbReference>
<dbReference type="CDD" id="cd05966">
    <property type="entry name" value="ACS"/>
    <property type="match status" value="1"/>
</dbReference>
<dbReference type="GO" id="GO:0005829">
    <property type="term" value="C:cytosol"/>
    <property type="evidence" value="ECO:0007669"/>
    <property type="project" value="TreeGrafter"/>
</dbReference>
<evidence type="ECO:0000313" key="11">
    <source>
        <dbReference type="Proteomes" id="UP000606463"/>
    </source>
</evidence>
<dbReference type="Gene3D" id="3.40.50.12780">
    <property type="entry name" value="N-terminal domain of ligase-like"/>
    <property type="match status" value="1"/>
</dbReference>
<keyword evidence="3" id="KW-0547">Nucleotide-binding</keyword>
<dbReference type="Proteomes" id="UP000606463">
    <property type="component" value="Unassembled WGS sequence"/>
</dbReference>
<comment type="caution">
    <text evidence="10">The sequence shown here is derived from an EMBL/GenBank/DDBJ whole genome shotgun (WGS) entry which is preliminary data.</text>
</comment>
<dbReference type="GO" id="GO:0005524">
    <property type="term" value="F:ATP binding"/>
    <property type="evidence" value="ECO:0007669"/>
    <property type="project" value="UniProtKB-KW"/>
</dbReference>
<feature type="domain" description="AMP-binding enzyme C-terminal" evidence="8">
    <location>
        <begin position="529"/>
        <end position="607"/>
    </location>
</feature>
<feature type="domain" description="AMP-dependent synthetase/ligase" evidence="7">
    <location>
        <begin position="94"/>
        <end position="469"/>
    </location>
</feature>
<dbReference type="PROSITE" id="PS00455">
    <property type="entry name" value="AMP_BINDING"/>
    <property type="match status" value="1"/>
</dbReference>
<dbReference type="NCBIfam" id="TIGR02188">
    <property type="entry name" value="Ac_CoA_lig_AcsA"/>
    <property type="match status" value="1"/>
</dbReference>
<dbReference type="InterPro" id="IPR032387">
    <property type="entry name" value="ACAS_N"/>
</dbReference>
<dbReference type="InterPro" id="IPR042099">
    <property type="entry name" value="ANL_N_sf"/>
</dbReference>
<keyword evidence="5" id="KW-0007">Acetylation</keyword>
<dbReference type="Pfam" id="PF16177">
    <property type="entry name" value="ACAS_N"/>
    <property type="match status" value="1"/>
</dbReference>
<organism evidence="10 11">
    <name type="scientific">Aquifex aeolicus</name>
    <dbReference type="NCBI Taxonomy" id="63363"/>
    <lineage>
        <taxon>Bacteria</taxon>
        <taxon>Pseudomonadati</taxon>
        <taxon>Aquificota</taxon>
        <taxon>Aquificia</taxon>
        <taxon>Aquificales</taxon>
        <taxon>Aquificaceae</taxon>
        <taxon>Aquifex</taxon>
    </lineage>
</organism>
<keyword evidence="2 10" id="KW-0436">Ligase</keyword>
<evidence type="ECO:0000256" key="1">
    <source>
        <dbReference type="ARBA" id="ARBA00006432"/>
    </source>
</evidence>
<evidence type="ECO:0000256" key="6">
    <source>
        <dbReference type="NCBIfam" id="TIGR02188"/>
    </source>
</evidence>
<dbReference type="AlphaFoldDB" id="A0A9D1CF49"/>
<proteinExistence type="inferred from homology"/>
<evidence type="ECO:0000256" key="4">
    <source>
        <dbReference type="ARBA" id="ARBA00022840"/>
    </source>
</evidence>
<evidence type="ECO:0000259" key="7">
    <source>
        <dbReference type="Pfam" id="PF00501"/>
    </source>
</evidence>
<reference evidence="10" key="1">
    <citation type="journal article" date="2020" name="ISME J.">
        <title>Gammaproteobacteria mediating utilization of methyl-, sulfur- and petroleum organic compounds in deep ocean hydrothermal plumes.</title>
        <authorList>
            <person name="Zhou Z."/>
            <person name="Liu Y."/>
            <person name="Pan J."/>
            <person name="Cron B.R."/>
            <person name="Toner B.M."/>
            <person name="Anantharaman K."/>
            <person name="Breier J.A."/>
            <person name="Dick G.J."/>
            <person name="Li M."/>
        </authorList>
    </citation>
    <scope>NUCLEOTIDE SEQUENCE</scope>
    <source>
        <strain evidence="10">SZUA-1501</strain>
    </source>
</reference>
<keyword evidence="4" id="KW-0067">ATP-binding</keyword>
<name>A0A9D1CF49_AQUAO</name>
<dbReference type="SUPFAM" id="SSF56801">
    <property type="entry name" value="Acetyl-CoA synthetase-like"/>
    <property type="match status" value="1"/>
</dbReference>
<dbReference type="Gene3D" id="3.30.300.30">
    <property type="match status" value="1"/>
</dbReference>
<dbReference type="InterPro" id="IPR025110">
    <property type="entry name" value="AMP-bd_C"/>
</dbReference>
<dbReference type="InterPro" id="IPR011904">
    <property type="entry name" value="Ac_CoA_lig"/>
</dbReference>
<dbReference type="GO" id="GO:0016208">
    <property type="term" value="F:AMP binding"/>
    <property type="evidence" value="ECO:0007669"/>
    <property type="project" value="InterPro"/>
</dbReference>
<evidence type="ECO:0000256" key="2">
    <source>
        <dbReference type="ARBA" id="ARBA00022598"/>
    </source>
</evidence>
<dbReference type="GO" id="GO:0003987">
    <property type="term" value="F:acetate-CoA ligase activity"/>
    <property type="evidence" value="ECO:0007669"/>
    <property type="project" value="UniProtKB-UniRule"/>
</dbReference>
<dbReference type="GO" id="GO:0019427">
    <property type="term" value="P:acetyl-CoA biosynthetic process from acetate"/>
    <property type="evidence" value="ECO:0007669"/>
    <property type="project" value="UniProtKB-UniRule"/>
</dbReference>
<evidence type="ECO:0000256" key="5">
    <source>
        <dbReference type="ARBA" id="ARBA00022990"/>
    </source>
</evidence>
<dbReference type="InterPro" id="IPR020845">
    <property type="entry name" value="AMP-binding_CS"/>
</dbReference>
<dbReference type="NCBIfam" id="NF001208">
    <property type="entry name" value="PRK00174.1"/>
    <property type="match status" value="1"/>
</dbReference>
<dbReference type="EC" id="6.2.1.1" evidence="6"/>
<evidence type="ECO:0000313" key="10">
    <source>
        <dbReference type="EMBL" id="HIP98274.1"/>
    </source>
</evidence>
<feature type="domain" description="Acetyl-coenzyme A synthetase N-terminal" evidence="9">
    <location>
        <begin position="31"/>
        <end position="84"/>
    </location>
</feature>
<dbReference type="EMBL" id="DQVE01000029">
    <property type="protein sequence ID" value="HIP98274.1"/>
    <property type="molecule type" value="Genomic_DNA"/>
</dbReference>
<accession>A0A9D1CF49</accession>
<dbReference type="PANTHER" id="PTHR24095">
    <property type="entry name" value="ACETYL-COENZYME A SYNTHETASE"/>
    <property type="match status" value="1"/>
</dbReference>
<dbReference type="InterPro" id="IPR045851">
    <property type="entry name" value="AMP-bd_C_sf"/>
</dbReference>
<dbReference type="FunFam" id="3.40.50.12780:FF:000001">
    <property type="entry name" value="Acetyl-coenzyme A synthetase"/>
    <property type="match status" value="1"/>
</dbReference>
<dbReference type="InterPro" id="IPR000873">
    <property type="entry name" value="AMP-dep_synth/lig_dom"/>
</dbReference>
<evidence type="ECO:0000256" key="3">
    <source>
        <dbReference type="ARBA" id="ARBA00022741"/>
    </source>
</evidence>
<evidence type="ECO:0000259" key="9">
    <source>
        <dbReference type="Pfam" id="PF16177"/>
    </source>
</evidence>
<dbReference type="PANTHER" id="PTHR24095:SF14">
    <property type="entry name" value="ACETYL-COENZYME A SYNTHETASE 1"/>
    <property type="match status" value="1"/>
</dbReference>
<sequence length="630" mass="72317">MGKDKDLNLFKLNEVILPKEECKKRAYFESYEELYRQSLEDKEGFWAKIASELHWFRKWDKVLEWKYPYAKWFVGGKTNLCYNCLDRNLEKGLRNKVALLYVNEREEERKITYGELYEHVGRFAQALRDLGVEKGDRVLIYMPNTPEAVIAMLACARIGAIHSVVFAGFSRDALKTRIEDAKPKVVITATHTIRRGKEIDLLNTARSAVEDYPFVKYLVVWNRKGNVELKENERGFYQLIKEQNRIAPAEVLDSEDPLFILYTSGTTGKPKGILHSVGGYMVGTYITTKWNFNVDTQNDVYWCTADVGWITGHSYIVYGPLLNGMTTILYEGAPNYPDPGIWWRLVQRYRVNIFYTAPTAIRMFMRYGEEYPKKYDLSSLKVLGSVGEPINPEAWEWYYRIIGGERCPIVDTWWQTETGMHILLTWAHTKAKPGYAGRPFFTVEVDVVDKNGNSLPPNHVGLLVIKAPWPSMLRNVWGNPERYEKYWNIVPGYYCPEDLASKDEEGFITILGRTDDVLNVAGHRIGTAEVESAIIEHPSVVESAVIGKPDDIKGQRIKAFVVLKLGVKPSEELKEEIRKTVREVLGPIAVPDEIEFVEKLPKTRSGKIMRRLLRAKELGMEVGDLSTLED</sequence>
<protein>
    <recommendedName>
        <fullName evidence="6">Acetate--CoA ligase</fullName>
        <ecNumber evidence="6">6.2.1.1</ecNumber>
    </recommendedName>
</protein>